<evidence type="ECO:0000313" key="2">
    <source>
        <dbReference type="Proteomes" id="UP000599437"/>
    </source>
</evidence>
<dbReference type="Proteomes" id="UP000599437">
    <property type="component" value="Unassembled WGS sequence"/>
</dbReference>
<proteinExistence type="predicted"/>
<name>A0ABQ3DJX3_9ACTN</name>
<comment type="caution">
    <text evidence="1">The sequence shown here is derived from an EMBL/GenBank/DDBJ whole genome shotgun (WGS) entry which is preliminary data.</text>
</comment>
<sequence>MTDLPGLDPAHLYRHAPDLLQESAELLTVSSQLLAQTFAGDPVDEEYQRDYLLRRSVQADRIALIKPGAHALGHADEAAQMLAAFDRAHPYLAPAGITVPDADAPADEFRAHTRACYDAAPWT</sequence>
<keyword evidence="2" id="KW-1185">Reference proteome</keyword>
<accession>A0ABQ3DJX3</accession>
<dbReference type="RefSeq" id="WP_189714405.1">
    <property type="nucleotide sequence ID" value="NZ_BMVO01000001.1"/>
</dbReference>
<dbReference type="EMBL" id="BMVO01000001">
    <property type="protein sequence ID" value="GHA83144.1"/>
    <property type="molecule type" value="Genomic_DNA"/>
</dbReference>
<gene>
    <name evidence="1" type="ORF">GCM10010346_01840</name>
</gene>
<evidence type="ECO:0000313" key="1">
    <source>
        <dbReference type="EMBL" id="GHA83144.1"/>
    </source>
</evidence>
<protein>
    <submittedName>
        <fullName evidence="1">Uncharacterized protein</fullName>
    </submittedName>
</protein>
<organism evidence="1 2">
    <name type="scientific">Streptomyces chryseus</name>
    <dbReference type="NCBI Taxonomy" id="68186"/>
    <lineage>
        <taxon>Bacteria</taxon>
        <taxon>Bacillati</taxon>
        <taxon>Actinomycetota</taxon>
        <taxon>Actinomycetes</taxon>
        <taxon>Kitasatosporales</taxon>
        <taxon>Streptomycetaceae</taxon>
        <taxon>Streptomyces</taxon>
    </lineage>
</organism>
<reference evidence="2" key="1">
    <citation type="journal article" date="2019" name="Int. J. Syst. Evol. Microbiol.">
        <title>The Global Catalogue of Microorganisms (GCM) 10K type strain sequencing project: providing services to taxonomists for standard genome sequencing and annotation.</title>
        <authorList>
            <consortium name="The Broad Institute Genomics Platform"/>
            <consortium name="The Broad Institute Genome Sequencing Center for Infectious Disease"/>
            <person name="Wu L."/>
            <person name="Ma J."/>
        </authorList>
    </citation>
    <scope>NUCLEOTIDE SEQUENCE [LARGE SCALE GENOMIC DNA]</scope>
    <source>
        <strain evidence="2">JCM 4737</strain>
    </source>
</reference>